<dbReference type="SMART" id="SM00864">
    <property type="entry name" value="Tubulin"/>
    <property type="match status" value="1"/>
</dbReference>
<feature type="binding site" evidence="5">
    <location>
        <begin position="24"/>
        <end position="28"/>
    </location>
    <ligand>
        <name>GTP</name>
        <dbReference type="ChEBI" id="CHEBI:37565"/>
    </ligand>
</feature>
<dbReference type="EMBL" id="CP010767">
    <property type="protein sequence ID" value="ATG42844.1"/>
    <property type="molecule type" value="Genomic_DNA"/>
</dbReference>
<dbReference type="Pfam" id="PF00091">
    <property type="entry name" value="Tubulin"/>
    <property type="match status" value="1"/>
</dbReference>
<feature type="domain" description="Tubulin/FtsZ 2-layer sandwich" evidence="10">
    <location>
        <begin position="210"/>
        <end position="328"/>
    </location>
</feature>
<keyword evidence="2 5" id="KW-0963">Cytoplasm</keyword>
<keyword evidence="5 7" id="KW-0717">Septation</keyword>
<dbReference type="InterPro" id="IPR020805">
    <property type="entry name" value="Cell_div_FtsZ_CS"/>
</dbReference>
<dbReference type="AlphaFoldDB" id="A0AAN1GPQ2"/>
<evidence type="ECO:0000256" key="8">
    <source>
        <dbReference type="SAM" id="MobiDB-lite"/>
    </source>
</evidence>
<sequence>MTLNLSMPGQEELKPRITVFGVGGAGGNAVNNMIDKQLDGVDFVVANTDAQALQQSASKSRVQLGIKVTEGLGAGARPSVGSAAAEESIEQIVDHLAGAHMCFITAGMGGGTGTGAAPIIAQAARELGVLTVGVVTKPFQFEGNKRMRQAEEGVEALQKVVDTLIIIPNQNLFRLANEKTTFTEAFSMADDVLYQGVKGVTDLMVRPGLINLDFADVRAVMDEMGKAMMGTGEAEGEDRAVQAAEKAIANPLLDEISLKGAKGVLINITGAHDLTLFELDEAANRIREEVDPNANIIVGSTLDTEMEGKMRVSVVATGIDAVDVHSDIPVPRRPMSAPLKQTVSVEETRSAAPLELSTPVEQPIAATAEPAAAAQEEPSLFSEFDDGQTAAEGHYEEVLEDAGEQLGADGLPAPAYQGTPATEFQPQADVASTQAESFVAPKAPAPGTPSPEAIVRLQAAAQRAQPQQPMQQQVQQPHMQQRPSIDAVQPRAPQPQQVQQHQPQQQPAAAGQEQRRFGLNSLIHRMTGSAAEGQPAKPQQPTRQQPPVQQSPVQQAPMHQPQVAHQGQQAAPAAQPQRQANPEQERIEIPAFLRRQAN</sequence>
<comment type="similarity">
    <text evidence="1 5 7">Belongs to the FtsZ family.</text>
</comment>
<evidence type="ECO:0000313" key="12">
    <source>
        <dbReference type="Proteomes" id="UP000218606"/>
    </source>
</evidence>
<dbReference type="GO" id="GO:0005737">
    <property type="term" value="C:cytoplasm"/>
    <property type="evidence" value="ECO:0007669"/>
    <property type="project" value="UniProtKB-SubCell"/>
</dbReference>
<gene>
    <name evidence="5" type="primary">ftsZ</name>
    <name evidence="11" type="ORF">PhaeoP13_00894</name>
</gene>
<feature type="binding site" evidence="5">
    <location>
        <position position="190"/>
    </location>
    <ligand>
        <name>GTP</name>
        <dbReference type="ChEBI" id="CHEBI:37565"/>
    </ligand>
</feature>
<keyword evidence="4 5" id="KW-0342">GTP-binding</keyword>
<evidence type="ECO:0000256" key="7">
    <source>
        <dbReference type="RuleBase" id="RU000631"/>
    </source>
</evidence>
<dbReference type="Gene3D" id="3.30.1330.20">
    <property type="entry name" value="Tubulin/FtsZ, C-terminal domain"/>
    <property type="match status" value="1"/>
</dbReference>
<evidence type="ECO:0000259" key="9">
    <source>
        <dbReference type="SMART" id="SM00864"/>
    </source>
</evidence>
<dbReference type="InterPro" id="IPR003008">
    <property type="entry name" value="Tubulin_FtsZ_GTPase"/>
</dbReference>
<proteinExistence type="inferred from homology"/>
<evidence type="ECO:0000256" key="4">
    <source>
        <dbReference type="ARBA" id="ARBA00023134"/>
    </source>
</evidence>
<dbReference type="GO" id="GO:0032153">
    <property type="term" value="C:cell division site"/>
    <property type="evidence" value="ECO:0007669"/>
    <property type="project" value="UniProtKB-UniRule"/>
</dbReference>
<feature type="compositionally biased region" description="Polar residues" evidence="8">
    <location>
        <begin position="419"/>
        <end position="436"/>
    </location>
</feature>
<feature type="binding site" evidence="5">
    <location>
        <position position="142"/>
    </location>
    <ligand>
        <name>GTP</name>
        <dbReference type="ChEBI" id="CHEBI:37565"/>
    </ligand>
</feature>
<dbReference type="PANTHER" id="PTHR30314">
    <property type="entry name" value="CELL DIVISION PROTEIN FTSZ-RELATED"/>
    <property type="match status" value="1"/>
</dbReference>
<dbReference type="FunFam" id="3.40.50.1440:FF:000001">
    <property type="entry name" value="Cell division protein FtsZ"/>
    <property type="match status" value="1"/>
</dbReference>
<dbReference type="InterPro" id="IPR045061">
    <property type="entry name" value="FtsZ/CetZ"/>
</dbReference>
<feature type="region of interest" description="Disordered" evidence="8">
    <location>
        <begin position="328"/>
        <end position="361"/>
    </location>
</feature>
<feature type="region of interest" description="Disordered" evidence="8">
    <location>
        <begin position="406"/>
        <end position="598"/>
    </location>
</feature>
<accession>A0AAN1GPQ2</accession>
<dbReference type="CDD" id="cd02201">
    <property type="entry name" value="FtsZ_type1"/>
    <property type="match status" value="1"/>
</dbReference>
<dbReference type="SMART" id="SM00865">
    <property type="entry name" value="Tubulin_C"/>
    <property type="match status" value="1"/>
</dbReference>
<dbReference type="GO" id="GO:0003924">
    <property type="term" value="F:GTPase activity"/>
    <property type="evidence" value="ECO:0007669"/>
    <property type="project" value="UniProtKB-UniRule"/>
</dbReference>
<evidence type="ECO:0000259" key="10">
    <source>
        <dbReference type="SMART" id="SM00865"/>
    </source>
</evidence>
<keyword evidence="5 7" id="KW-0132">Cell division</keyword>
<dbReference type="GO" id="GO:0000917">
    <property type="term" value="P:division septum assembly"/>
    <property type="evidence" value="ECO:0007669"/>
    <property type="project" value="UniProtKB-KW"/>
</dbReference>
<evidence type="ECO:0000256" key="3">
    <source>
        <dbReference type="ARBA" id="ARBA00022741"/>
    </source>
</evidence>
<comment type="subcellular location">
    <subcellularLocation>
        <location evidence="5">Cytoplasm</location>
    </subcellularLocation>
    <text evidence="5">Assembles at midcell at the inner surface of the cytoplasmic membrane.</text>
</comment>
<comment type="function">
    <text evidence="5 7">Essential cell division protein that forms a contractile ring structure (Z ring) at the future cell division site. The regulation of the ring assembly controls the timing and the location of cell division. One of the functions of the FtsZ ring is to recruit other cell division proteins to the septum to produce a new cell wall between the dividing cells. Binds GTP and shows GTPase activity.</text>
</comment>
<keyword evidence="5 7" id="KW-0131">Cell cycle</keyword>
<dbReference type="GO" id="GO:0005525">
    <property type="term" value="F:GTP binding"/>
    <property type="evidence" value="ECO:0007669"/>
    <property type="project" value="UniProtKB-UniRule"/>
</dbReference>
<dbReference type="GO" id="GO:0051258">
    <property type="term" value="P:protein polymerization"/>
    <property type="evidence" value="ECO:0007669"/>
    <property type="project" value="UniProtKB-UniRule"/>
</dbReference>
<dbReference type="PANTHER" id="PTHR30314:SF3">
    <property type="entry name" value="MITOCHONDRIAL DIVISION PROTEIN FSZA"/>
    <property type="match status" value="1"/>
</dbReference>
<evidence type="ECO:0000256" key="2">
    <source>
        <dbReference type="ARBA" id="ARBA00022490"/>
    </source>
</evidence>
<dbReference type="FunFam" id="3.30.1330.20:FF:000011">
    <property type="entry name" value="Cell division protein FtsZ"/>
    <property type="match status" value="1"/>
</dbReference>
<dbReference type="InterPro" id="IPR018316">
    <property type="entry name" value="Tubulin/FtsZ_2-layer-sand-dom"/>
</dbReference>
<name>A0AAN1GPQ2_9RHOB</name>
<protein>
    <recommendedName>
        <fullName evidence="5 6">Cell division protein FtsZ</fullName>
    </recommendedName>
</protein>
<dbReference type="PROSITE" id="PS01134">
    <property type="entry name" value="FTSZ_1"/>
    <property type="match status" value="1"/>
</dbReference>
<feature type="domain" description="Tubulin/FtsZ GTPase" evidence="9">
    <location>
        <begin position="16"/>
        <end position="208"/>
    </location>
</feature>
<dbReference type="InterPro" id="IPR008280">
    <property type="entry name" value="Tub_FtsZ_C"/>
</dbReference>
<feature type="binding site" evidence="5">
    <location>
        <position position="146"/>
    </location>
    <ligand>
        <name>GTP</name>
        <dbReference type="ChEBI" id="CHEBI:37565"/>
    </ligand>
</feature>
<dbReference type="Gene3D" id="3.40.50.1440">
    <property type="entry name" value="Tubulin/FtsZ, GTPase domain"/>
    <property type="match status" value="1"/>
</dbReference>
<evidence type="ECO:0000313" key="11">
    <source>
        <dbReference type="EMBL" id="ATG42844.1"/>
    </source>
</evidence>
<comment type="subunit">
    <text evidence="5">Homodimer. Polymerizes to form a dynamic ring structure in a strictly GTP-dependent manner. Interacts directly with several other division proteins.</text>
</comment>
<dbReference type="InterPro" id="IPR036525">
    <property type="entry name" value="Tubulin/FtsZ_GTPase_sf"/>
</dbReference>
<dbReference type="NCBIfam" id="TIGR00065">
    <property type="entry name" value="ftsZ"/>
    <property type="match status" value="1"/>
</dbReference>
<dbReference type="RefSeq" id="WP_096870921.1">
    <property type="nucleotide sequence ID" value="NZ_CP010715.1"/>
</dbReference>
<feature type="compositionally biased region" description="Low complexity" evidence="8">
    <location>
        <begin position="458"/>
        <end position="512"/>
    </location>
</feature>
<dbReference type="InterPro" id="IPR024757">
    <property type="entry name" value="FtsZ_C"/>
</dbReference>
<dbReference type="PROSITE" id="PS01135">
    <property type="entry name" value="FTSZ_2"/>
    <property type="match status" value="1"/>
</dbReference>
<evidence type="ECO:0000256" key="1">
    <source>
        <dbReference type="ARBA" id="ARBA00009690"/>
    </source>
</evidence>
<evidence type="ECO:0000256" key="6">
    <source>
        <dbReference type="NCBIfam" id="TIGR00065"/>
    </source>
</evidence>
<dbReference type="SUPFAM" id="SSF52490">
    <property type="entry name" value="Tubulin nucleotide-binding domain-like"/>
    <property type="match status" value="1"/>
</dbReference>
<evidence type="ECO:0000256" key="5">
    <source>
        <dbReference type="HAMAP-Rule" id="MF_00909"/>
    </source>
</evidence>
<dbReference type="Pfam" id="PF12327">
    <property type="entry name" value="FtsZ_C"/>
    <property type="match status" value="1"/>
</dbReference>
<dbReference type="InterPro" id="IPR000158">
    <property type="entry name" value="Cell_div_FtsZ"/>
</dbReference>
<dbReference type="SUPFAM" id="SSF55307">
    <property type="entry name" value="Tubulin C-terminal domain-like"/>
    <property type="match status" value="1"/>
</dbReference>
<organism evidence="11 12">
    <name type="scientific">Phaeobacter piscinae</name>
    <dbReference type="NCBI Taxonomy" id="1580596"/>
    <lineage>
        <taxon>Bacteria</taxon>
        <taxon>Pseudomonadati</taxon>
        <taxon>Pseudomonadota</taxon>
        <taxon>Alphaproteobacteria</taxon>
        <taxon>Rhodobacterales</taxon>
        <taxon>Roseobacteraceae</taxon>
        <taxon>Phaeobacter</taxon>
    </lineage>
</organism>
<feature type="compositionally biased region" description="Low complexity" evidence="8">
    <location>
        <begin position="534"/>
        <end position="582"/>
    </location>
</feature>
<dbReference type="Proteomes" id="UP000218606">
    <property type="component" value="Chromosome"/>
</dbReference>
<reference evidence="11 12" key="1">
    <citation type="journal article" date="2017" name="Front. Microbiol.">
        <title>Phaeobacter piscinae sp. nov., a species of the Roseobacter group and potential aquaculture probiont.</title>
        <authorList>
            <person name="Sonnenschein E.C."/>
            <person name="Phippen C.B.W."/>
            <person name="Nielsen K.F."/>
            <person name="Mateiu R.V."/>
            <person name="Melchiorsen J."/>
            <person name="Gram L."/>
            <person name="Overmann J."/>
            <person name="Freese H.M."/>
        </authorList>
    </citation>
    <scope>NUCLEOTIDE SEQUENCE [LARGE SCALE GENOMIC DNA]</scope>
    <source>
        <strain evidence="11 12">P13</strain>
    </source>
</reference>
<keyword evidence="3 5" id="KW-0547">Nucleotide-binding</keyword>
<dbReference type="InterPro" id="IPR037103">
    <property type="entry name" value="Tubulin/FtsZ-like_C"/>
</dbReference>
<dbReference type="GO" id="GO:0043093">
    <property type="term" value="P:FtsZ-dependent cytokinesis"/>
    <property type="evidence" value="ECO:0007669"/>
    <property type="project" value="UniProtKB-UniRule"/>
</dbReference>
<feature type="binding site" evidence="5">
    <location>
        <begin position="111"/>
        <end position="113"/>
    </location>
    <ligand>
        <name>GTP</name>
        <dbReference type="ChEBI" id="CHEBI:37565"/>
    </ligand>
</feature>
<dbReference type="HAMAP" id="MF_00909">
    <property type="entry name" value="FtsZ"/>
    <property type="match status" value="1"/>
</dbReference>
<dbReference type="PRINTS" id="PR00423">
    <property type="entry name" value="CELLDVISFTSZ"/>
</dbReference>